<reference evidence="8" key="1">
    <citation type="submission" date="2018-05" db="EMBL/GenBank/DDBJ databases">
        <authorList>
            <person name="Lanie J.A."/>
            <person name="Ng W.-L."/>
            <person name="Kazmierczak K.M."/>
            <person name="Andrzejewski T.M."/>
            <person name="Davidsen T.M."/>
            <person name="Wayne K.J."/>
            <person name="Tettelin H."/>
            <person name="Glass J.I."/>
            <person name="Rusch D."/>
            <person name="Podicherti R."/>
            <person name="Tsui H.-C.T."/>
            <person name="Winkler M.E."/>
        </authorList>
    </citation>
    <scope>NUCLEOTIDE SEQUENCE</scope>
</reference>
<dbReference type="AlphaFoldDB" id="A0A381SWJ7"/>
<dbReference type="InterPro" id="IPR050320">
    <property type="entry name" value="N5-glutamine_MTase"/>
</dbReference>
<evidence type="ECO:0000256" key="4">
    <source>
        <dbReference type="ARBA" id="ARBA00022691"/>
    </source>
</evidence>
<protein>
    <recommendedName>
        <fullName evidence="1">peptide chain release factor N(5)-glutamine methyltransferase</fullName>
        <ecNumber evidence="1">2.1.1.297</ecNumber>
    </recommendedName>
</protein>
<evidence type="ECO:0000259" key="6">
    <source>
        <dbReference type="Pfam" id="PF05175"/>
    </source>
</evidence>
<organism evidence="8">
    <name type="scientific">marine metagenome</name>
    <dbReference type="NCBI Taxonomy" id="408172"/>
    <lineage>
        <taxon>unclassified sequences</taxon>
        <taxon>metagenomes</taxon>
        <taxon>ecological metagenomes</taxon>
    </lineage>
</organism>
<feature type="non-terminal residue" evidence="8">
    <location>
        <position position="1"/>
    </location>
</feature>
<dbReference type="InterPro" id="IPR004556">
    <property type="entry name" value="HemK-like"/>
</dbReference>
<evidence type="ECO:0000256" key="1">
    <source>
        <dbReference type="ARBA" id="ARBA00012771"/>
    </source>
</evidence>
<dbReference type="EC" id="2.1.1.297" evidence="1"/>
<comment type="catalytic activity">
    <reaction evidence="5">
        <text>L-glutaminyl-[peptide chain release factor] + S-adenosyl-L-methionine = N(5)-methyl-L-glutaminyl-[peptide chain release factor] + S-adenosyl-L-homocysteine + H(+)</text>
        <dbReference type="Rhea" id="RHEA:42896"/>
        <dbReference type="Rhea" id="RHEA-COMP:10271"/>
        <dbReference type="Rhea" id="RHEA-COMP:10272"/>
        <dbReference type="ChEBI" id="CHEBI:15378"/>
        <dbReference type="ChEBI" id="CHEBI:30011"/>
        <dbReference type="ChEBI" id="CHEBI:57856"/>
        <dbReference type="ChEBI" id="CHEBI:59789"/>
        <dbReference type="ChEBI" id="CHEBI:61891"/>
        <dbReference type="EC" id="2.1.1.297"/>
    </reaction>
</comment>
<dbReference type="InterPro" id="IPR029063">
    <property type="entry name" value="SAM-dependent_MTases_sf"/>
</dbReference>
<keyword evidence="2" id="KW-0489">Methyltransferase</keyword>
<dbReference type="PANTHER" id="PTHR18895:SF74">
    <property type="entry name" value="MTRF1L RELEASE FACTOR GLUTAMINE METHYLTRANSFERASE"/>
    <property type="match status" value="1"/>
</dbReference>
<dbReference type="InterPro" id="IPR002052">
    <property type="entry name" value="DNA_methylase_N6_adenine_CS"/>
</dbReference>
<dbReference type="EMBL" id="UINC01003607">
    <property type="protein sequence ID" value="SVA07774.1"/>
    <property type="molecule type" value="Genomic_DNA"/>
</dbReference>
<dbReference type="InterPro" id="IPR019874">
    <property type="entry name" value="RF_methyltr_PrmC"/>
</dbReference>
<proteinExistence type="predicted"/>
<dbReference type="InterPro" id="IPR007848">
    <property type="entry name" value="Small_mtfrase_dom"/>
</dbReference>
<name>A0A381SWJ7_9ZZZZ</name>
<dbReference type="CDD" id="cd02440">
    <property type="entry name" value="AdoMet_MTases"/>
    <property type="match status" value="1"/>
</dbReference>
<dbReference type="Gene3D" id="1.10.8.10">
    <property type="entry name" value="DNA helicase RuvA subunit, C-terminal domain"/>
    <property type="match status" value="1"/>
</dbReference>
<dbReference type="PANTHER" id="PTHR18895">
    <property type="entry name" value="HEMK METHYLTRANSFERASE"/>
    <property type="match status" value="1"/>
</dbReference>
<dbReference type="SUPFAM" id="SSF53335">
    <property type="entry name" value="S-adenosyl-L-methionine-dependent methyltransferases"/>
    <property type="match status" value="1"/>
</dbReference>
<sequence length="282" mass="30157">VLAETTARIDEAGLPTVEARWIVEEAGGLDPTDKGSGLDDLVTERGMFRHDDLLRRRLAGEPLQYVFGHWSFRTLDLMVDQRVLIPRPETEAVVGHALDEFDRVATGRSDGVRVADLGTGSGAIGLSIAVERAVARVVCTDRSPDALAVARANLAGLGRPARRVTLEEGSWFDALPGELRGRLDLLVSNPPYVGAGELLPSEVVDWEPHAALVPGTEGTEDLDLLVDGAPAWLVPGGALVLELDPRQVDRLAQRAVAVGLVDVEARPDLGGRDRALVARMPG</sequence>
<keyword evidence="3" id="KW-0808">Transferase</keyword>
<feature type="domain" description="Methyltransferase small" evidence="6">
    <location>
        <begin position="112"/>
        <end position="193"/>
    </location>
</feature>
<dbReference type="PROSITE" id="PS00092">
    <property type="entry name" value="N6_MTASE"/>
    <property type="match status" value="1"/>
</dbReference>
<dbReference type="GO" id="GO:0032259">
    <property type="term" value="P:methylation"/>
    <property type="evidence" value="ECO:0007669"/>
    <property type="project" value="UniProtKB-KW"/>
</dbReference>
<dbReference type="NCBIfam" id="TIGR03534">
    <property type="entry name" value="RF_mod_PrmC"/>
    <property type="match status" value="1"/>
</dbReference>
<feature type="domain" description="Release factor glutamine methyltransferase N-terminal" evidence="7">
    <location>
        <begin position="2"/>
        <end position="68"/>
    </location>
</feature>
<dbReference type="Pfam" id="PF05175">
    <property type="entry name" value="MTS"/>
    <property type="match status" value="1"/>
</dbReference>
<dbReference type="GO" id="GO:0003676">
    <property type="term" value="F:nucleic acid binding"/>
    <property type="evidence" value="ECO:0007669"/>
    <property type="project" value="InterPro"/>
</dbReference>
<accession>A0A381SWJ7</accession>
<keyword evidence="4" id="KW-0949">S-adenosyl-L-methionine</keyword>
<dbReference type="NCBIfam" id="TIGR00536">
    <property type="entry name" value="hemK_fam"/>
    <property type="match status" value="1"/>
</dbReference>
<gene>
    <name evidence="8" type="ORF">METZ01_LOCUS60628</name>
</gene>
<dbReference type="InterPro" id="IPR040758">
    <property type="entry name" value="PrmC_N"/>
</dbReference>
<dbReference type="Pfam" id="PF17827">
    <property type="entry name" value="PrmC_N"/>
    <property type="match status" value="1"/>
</dbReference>
<dbReference type="Gene3D" id="3.40.50.150">
    <property type="entry name" value="Vaccinia Virus protein VP39"/>
    <property type="match status" value="1"/>
</dbReference>
<evidence type="ECO:0000256" key="2">
    <source>
        <dbReference type="ARBA" id="ARBA00022603"/>
    </source>
</evidence>
<evidence type="ECO:0000256" key="5">
    <source>
        <dbReference type="ARBA" id="ARBA00048391"/>
    </source>
</evidence>
<dbReference type="GO" id="GO:0102559">
    <property type="term" value="F:peptide chain release factor N(5)-glutamine methyltransferase activity"/>
    <property type="evidence" value="ECO:0007669"/>
    <property type="project" value="UniProtKB-EC"/>
</dbReference>
<evidence type="ECO:0000259" key="7">
    <source>
        <dbReference type="Pfam" id="PF17827"/>
    </source>
</evidence>
<evidence type="ECO:0000313" key="8">
    <source>
        <dbReference type="EMBL" id="SVA07774.1"/>
    </source>
</evidence>
<evidence type="ECO:0000256" key="3">
    <source>
        <dbReference type="ARBA" id="ARBA00022679"/>
    </source>
</evidence>